<evidence type="ECO:0000313" key="6">
    <source>
        <dbReference type="Proteomes" id="UP001478133"/>
    </source>
</evidence>
<dbReference type="SUPFAM" id="SSF50249">
    <property type="entry name" value="Nucleic acid-binding proteins"/>
    <property type="match status" value="1"/>
</dbReference>
<dbReference type="Proteomes" id="UP001478133">
    <property type="component" value="Unassembled WGS sequence"/>
</dbReference>
<name>A0ABV1HT43_9FIRM</name>
<dbReference type="GO" id="GO:0003677">
    <property type="term" value="F:DNA binding"/>
    <property type="evidence" value="ECO:0007669"/>
    <property type="project" value="UniProtKB-KW"/>
</dbReference>
<dbReference type="RefSeq" id="WP_022505003.1">
    <property type="nucleotide sequence ID" value="NZ_JBBMEY010000015.1"/>
</dbReference>
<dbReference type="PROSITE" id="PS50935">
    <property type="entry name" value="SSB"/>
    <property type="match status" value="1"/>
</dbReference>
<evidence type="ECO:0000256" key="2">
    <source>
        <dbReference type="HAMAP-Rule" id="MF_00984"/>
    </source>
</evidence>
<protein>
    <recommendedName>
        <fullName evidence="2 3">Single-stranded DNA-binding protein</fullName>
        <shortName evidence="2">SSB</shortName>
    </recommendedName>
</protein>
<feature type="compositionally biased region" description="Low complexity" evidence="4">
    <location>
        <begin position="110"/>
        <end position="130"/>
    </location>
</feature>
<reference evidence="5 6" key="1">
    <citation type="submission" date="2024-03" db="EMBL/GenBank/DDBJ databases">
        <title>Human intestinal bacterial collection.</title>
        <authorList>
            <person name="Pauvert C."/>
            <person name="Hitch T.C.A."/>
            <person name="Clavel T."/>
        </authorList>
    </citation>
    <scope>NUCLEOTIDE SEQUENCE [LARGE SCALE GENOMIC DNA]</scope>
    <source>
        <strain evidence="5 6">CLA-AP-H18</strain>
    </source>
</reference>
<dbReference type="Gene3D" id="2.40.50.140">
    <property type="entry name" value="Nucleic acid-binding proteins"/>
    <property type="match status" value="1"/>
</dbReference>
<dbReference type="EMBL" id="JBBMFI010000006">
    <property type="protein sequence ID" value="MEQ2565163.1"/>
    <property type="molecule type" value="Genomic_DNA"/>
</dbReference>
<dbReference type="HAMAP" id="MF_00984">
    <property type="entry name" value="SSB"/>
    <property type="match status" value="1"/>
</dbReference>
<dbReference type="InterPro" id="IPR011344">
    <property type="entry name" value="ssDNA-bd"/>
</dbReference>
<dbReference type="PIRSF" id="PIRSF002070">
    <property type="entry name" value="SSB"/>
    <property type="match status" value="1"/>
</dbReference>
<keyword evidence="2" id="KW-0233">DNA recombination</keyword>
<feature type="compositionally biased region" description="Polar residues" evidence="4">
    <location>
        <begin position="131"/>
        <end position="156"/>
    </location>
</feature>
<feature type="compositionally biased region" description="Acidic residues" evidence="4">
    <location>
        <begin position="157"/>
        <end position="169"/>
    </location>
</feature>
<gene>
    <name evidence="5" type="ORF">ABFO16_02800</name>
</gene>
<feature type="region of interest" description="Disordered" evidence="4">
    <location>
        <begin position="102"/>
        <end position="169"/>
    </location>
</feature>
<keyword evidence="2" id="KW-0235">DNA replication</keyword>
<comment type="caution">
    <text evidence="5">The sequence shown here is derived from an EMBL/GenBank/DDBJ whole genome shotgun (WGS) entry which is preliminary data.</text>
</comment>
<evidence type="ECO:0000256" key="4">
    <source>
        <dbReference type="SAM" id="MobiDB-lite"/>
    </source>
</evidence>
<dbReference type="PANTHER" id="PTHR10302">
    <property type="entry name" value="SINGLE-STRANDED DNA-BINDING PROTEIN"/>
    <property type="match status" value="1"/>
</dbReference>
<dbReference type="NCBIfam" id="TIGR00621">
    <property type="entry name" value="ssb"/>
    <property type="match status" value="1"/>
</dbReference>
<keyword evidence="2" id="KW-0227">DNA damage</keyword>
<evidence type="ECO:0000313" key="5">
    <source>
        <dbReference type="EMBL" id="MEQ2565163.1"/>
    </source>
</evidence>
<sequence length="169" mass="19126">MLNRVILMGRITQELELKTTASGISVTSFSIAVDRNYVKQGEQRQTDFINIVCWRQQAEFVCRYFGKGSMIAIEGQLQSRTYQAKDGTNRYVTEVVADNVSFTGERREQNNNGYGNNNGYNNNNGYGNYNQAPQQSYNQAPVQQQQPASYSNGTSSDFEEMPLDDDLPF</sequence>
<accession>A0ABV1HT43</accession>
<proteinExistence type="inferred from homology"/>
<dbReference type="Pfam" id="PF00436">
    <property type="entry name" value="SSB"/>
    <property type="match status" value="1"/>
</dbReference>
<comment type="caution">
    <text evidence="2">Lacks conserved residue(s) required for the propagation of feature annotation.</text>
</comment>
<keyword evidence="6" id="KW-1185">Reference proteome</keyword>
<dbReference type="InterPro" id="IPR012340">
    <property type="entry name" value="NA-bd_OB-fold"/>
</dbReference>
<comment type="function">
    <text evidence="2">Plays an important role in DNA replication, recombination and repair. Binds to ssDNA and to an array of partner proteins to recruit them to their sites of action during DNA metabolism.</text>
</comment>
<dbReference type="CDD" id="cd04496">
    <property type="entry name" value="SSB_OBF"/>
    <property type="match status" value="1"/>
</dbReference>
<comment type="subunit">
    <text evidence="2">Homotetramer.</text>
</comment>
<keyword evidence="2" id="KW-0234">DNA repair</keyword>
<evidence type="ECO:0000256" key="1">
    <source>
        <dbReference type="ARBA" id="ARBA00023125"/>
    </source>
</evidence>
<dbReference type="PANTHER" id="PTHR10302:SF27">
    <property type="entry name" value="SINGLE-STRANDED DNA-BINDING PROTEIN"/>
    <property type="match status" value="1"/>
</dbReference>
<organism evidence="5 6">
    <name type="scientific">Ruminococcoides intestinihominis</name>
    <dbReference type="NCBI Taxonomy" id="3133161"/>
    <lineage>
        <taxon>Bacteria</taxon>
        <taxon>Bacillati</taxon>
        <taxon>Bacillota</taxon>
        <taxon>Clostridia</taxon>
        <taxon>Eubacteriales</taxon>
        <taxon>Oscillospiraceae</taxon>
        <taxon>Ruminococcoides</taxon>
    </lineage>
</organism>
<keyword evidence="1 2" id="KW-0238">DNA-binding</keyword>
<feature type="short sequence motif" description="Important for interaction with partner proteins" evidence="2">
    <location>
        <begin position="164"/>
        <end position="169"/>
    </location>
</feature>
<dbReference type="InterPro" id="IPR000424">
    <property type="entry name" value="Primosome_PriB/ssb"/>
</dbReference>
<evidence type="ECO:0000256" key="3">
    <source>
        <dbReference type="PIRNR" id="PIRNR002070"/>
    </source>
</evidence>